<dbReference type="GO" id="GO:0072686">
    <property type="term" value="C:mitotic spindle"/>
    <property type="evidence" value="ECO:0007669"/>
    <property type="project" value="TreeGrafter"/>
</dbReference>
<dbReference type="OrthoDB" id="331602at2759"/>
<keyword evidence="4" id="KW-0498">Mitosis</keyword>
<name>A0A8J2Q5V8_9BILA</name>
<gene>
    <name evidence="8" type="ORF">CJOHNSTONI_LOCUS7516</name>
</gene>
<dbReference type="PANTHER" id="PTHR23168">
    <property type="entry name" value="MITOTIC SPINDLE ASSEMBLY CHECKPOINT PROTEIN MAD1 MITOTIC ARREST DEFICIENT-LIKE PROTEIN 1"/>
    <property type="match status" value="1"/>
</dbReference>
<keyword evidence="5" id="KW-0539">Nucleus</keyword>
<keyword evidence="7" id="KW-0175">Coiled coil</keyword>
<dbReference type="InterPro" id="IPR008672">
    <property type="entry name" value="Mad1"/>
</dbReference>
<dbReference type="GO" id="GO:0007094">
    <property type="term" value="P:mitotic spindle assembly checkpoint signaling"/>
    <property type="evidence" value="ECO:0007669"/>
    <property type="project" value="InterPro"/>
</dbReference>
<dbReference type="AlphaFoldDB" id="A0A8J2Q5V8"/>
<keyword evidence="9" id="KW-1185">Reference proteome</keyword>
<dbReference type="GO" id="GO:0051301">
    <property type="term" value="P:cell division"/>
    <property type="evidence" value="ECO:0007669"/>
    <property type="project" value="UniProtKB-KW"/>
</dbReference>
<evidence type="ECO:0000256" key="5">
    <source>
        <dbReference type="ARBA" id="ARBA00023242"/>
    </source>
</evidence>
<dbReference type="GO" id="GO:0000776">
    <property type="term" value="C:kinetochore"/>
    <property type="evidence" value="ECO:0007669"/>
    <property type="project" value="TreeGrafter"/>
</dbReference>
<sequence length="539" mass="62717">MFDEANERSPTGHITTNPEDLLARRYRRGNSESVRHLSVRVRVAEEEIKKYKIQNETLKKTVTKVSKELCDKQCEVESLRKMFEQQVDDLQYQLSKKERENKQSKFETVISLLQSTADPLKTYEPPFSFLDEPKLETANAEAQTDDWMLRSIKKTVYADNRIVPTAGPSLIVELPADNENSDAERYEKMAEEIAKLENEKFFLNTQLKLTRNKLENLELQEAQKTSLENRLVILTEMNDCLVKENERIKEITASKMVADGGTMEEKRRIIDLTLKCQTKLDEIQAELDWKSQKLQEQLQINQILSTNLENMKDKLNAENGEDAGMIQNDVEVLKRYESEISELKKKLAQYEELLDPSIKILHMKMNPLHTAYHEYKEFQTNKKRKLNESLSFLNEDNDNLIATLRKKQRVEMTKQLADLQFQLHKAEKEKERALKIQSNLVKKYRAFVTALSGLQIKMKEDDLVQVESIFDPGNYFIFKVLDYGKTISLLETDYATRWTAQIHEYLQGRNSIPAFLAAITLILDERAESTTSVSFYQSD</sequence>
<evidence type="ECO:0000256" key="4">
    <source>
        <dbReference type="ARBA" id="ARBA00022776"/>
    </source>
</evidence>
<dbReference type="Gene3D" id="3.30.457.60">
    <property type="match status" value="1"/>
</dbReference>
<comment type="subcellular location">
    <subcellularLocation>
        <location evidence="1">Nucleus</location>
    </subcellularLocation>
</comment>
<feature type="coiled-coil region" evidence="7">
    <location>
        <begin position="34"/>
        <end position="100"/>
    </location>
</feature>
<evidence type="ECO:0000256" key="6">
    <source>
        <dbReference type="ARBA" id="ARBA00023306"/>
    </source>
</evidence>
<dbReference type="PANTHER" id="PTHR23168:SF0">
    <property type="entry name" value="MITOTIC SPINDLE ASSEMBLY CHECKPOINT PROTEIN MAD1"/>
    <property type="match status" value="1"/>
</dbReference>
<evidence type="ECO:0000256" key="7">
    <source>
        <dbReference type="SAM" id="Coils"/>
    </source>
</evidence>
<dbReference type="EMBL" id="CAKAEH010001581">
    <property type="protein sequence ID" value="CAG9537739.1"/>
    <property type="molecule type" value="Genomic_DNA"/>
</dbReference>
<organism evidence="8 9">
    <name type="scientific">Cercopithifilaria johnstoni</name>
    <dbReference type="NCBI Taxonomy" id="2874296"/>
    <lineage>
        <taxon>Eukaryota</taxon>
        <taxon>Metazoa</taxon>
        <taxon>Ecdysozoa</taxon>
        <taxon>Nematoda</taxon>
        <taxon>Chromadorea</taxon>
        <taxon>Rhabditida</taxon>
        <taxon>Spirurina</taxon>
        <taxon>Spiruromorpha</taxon>
        <taxon>Filarioidea</taxon>
        <taxon>Onchocercidae</taxon>
        <taxon>Cercopithifilaria</taxon>
    </lineage>
</organism>
<reference evidence="8" key="1">
    <citation type="submission" date="2021-09" db="EMBL/GenBank/DDBJ databases">
        <authorList>
            <consortium name="Pathogen Informatics"/>
        </authorList>
    </citation>
    <scope>NUCLEOTIDE SEQUENCE</scope>
</reference>
<dbReference type="GO" id="GO:0005635">
    <property type="term" value="C:nuclear envelope"/>
    <property type="evidence" value="ECO:0007669"/>
    <property type="project" value="TreeGrafter"/>
</dbReference>
<evidence type="ECO:0000313" key="9">
    <source>
        <dbReference type="Proteomes" id="UP000746747"/>
    </source>
</evidence>
<accession>A0A8J2Q5V8</accession>
<protein>
    <submittedName>
        <fullName evidence="8">Uncharacterized protein</fullName>
    </submittedName>
</protein>
<evidence type="ECO:0000313" key="8">
    <source>
        <dbReference type="EMBL" id="CAG9537739.1"/>
    </source>
</evidence>
<comment type="similarity">
    <text evidence="2">Belongs to the MAD1 family.</text>
</comment>
<proteinExistence type="inferred from homology"/>
<comment type="caution">
    <text evidence="8">The sequence shown here is derived from an EMBL/GenBank/DDBJ whole genome shotgun (WGS) entry which is preliminary data.</text>
</comment>
<dbReference type="Pfam" id="PF05557">
    <property type="entry name" value="MAD"/>
    <property type="match status" value="1"/>
</dbReference>
<dbReference type="GO" id="GO:0051315">
    <property type="term" value="P:attachment of mitotic spindle microtubules to kinetochore"/>
    <property type="evidence" value="ECO:0007669"/>
    <property type="project" value="TreeGrafter"/>
</dbReference>
<evidence type="ECO:0000256" key="3">
    <source>
        <dbReference type="ARBA" id="ARBA00022618"/>
    </source>
</evidence>
<feature type="coiled-coil region" evidence="7">
    <location>
        <begin position="179"/>
        <end position="237"/>
    </location>
</feature>
<dbReference type="Proteomes" id="UP000746747">
    <property type="component" value="Unassembled WGS sequence"/>
</dbReference>
<evidence type="ECO:0000256" key="1">
    <source>
        <dbReference type="ARBA" id="ARBA00004123"/>
    </source>
</evidence>
<keyword evidence="3" id="KW-0132">Cell division</keyword>
<feature type="coiled-coil region" evidence="7">
    <location>
        <begin position="294"/>
        <end position="436"/>
    </location>
</feature>
<keyword evidence="6" id="KW-0131">Cell cycle</keyword>
<evidence type="ECO:0000256" key="2">
    <source>
        <dbReference type="ARBA" id="ARBA00008029"/>
    </source>
</evidence>